<name>A0AAD2JMZ0_9STRA</name>
<comment type="caution">
    <text evidence="2">The sequence shown here is derived from an EMBL/GenBank/DDBJ whole genome shotgun (WGS) entry which is preliminary data.</text>
</comment>
<protein>
    <submittedName>
        <fullName evidence="2">Uncharacterized protein</fullName>
    </submittedName>
</protein>
<organism evidence="2 3">
    <name type="scientific">Cylindrotheca closterium</name>
    <dbReference type="NCBI Taxonomy" id="2856"/>
    <lineage>
        <taxon>Eukaryota</taxon>
        <taxon>Sar</taxon>
        <taxon>Stramenopiles</taxon>
        <taxon>Ochrophyta</taxon>
        <taxon>Bacillariophyta</taxon>
        <taxon>Bacillariophyceae</taxon>
        <taxon>Bacillariophycidae</taxon>
        <taxon>Bacillariales</taxon>
        <taxon>Bacillariaceae</taxon>
        <taxon>Cylindrotheca</taxon>
    </lineage>
</organism>
<dbReference type="EMBL" id="CAKOGP040002194">
    <property type="protein sequence ID" value="CAJ1964662.1"/>
    <property type="molecule type" value="Genomic_DNA"/>
</dbReference>
<feature type="region of interest" description="Disordered" evidence="1">
    <location>
        <begin position="59"/>
        <end position="80"/>
    </location>
</feature>
<feature type="region of interest" description="Disordered" evidence="1">
    <location>
        <begin position="95"/>
        <end position="122"/>
    </location>
</feature>
<evidence type="ECO:0000313" key="2">
    <source>
        <dbReference type="EMBL" id="CAJ1964662.1"/>
    </source>
</evidence>
<feature type="compositionally biased region" description="Basic and acidic residues" evidence="1">
    <location>
        <begin position="59"/>
        <end position="75"/>
    </location>
</feature>
<dbReference type="Proteomes" id="UP001295423">
    <property type="component" value="Unassembled WGS sequence"/>
</dbReference>
<evidence type="ECO:0000313" key="3">
    <source>
        <dbReference type="Proteomes" id="UP001295423"/>
    </source>
</evidence>
<dbReference type="AlphaFoldDB" id="A0AAD2JMZ0"/>
<feature type="compositionally biased region" description="Polar residues" evidence="1">
    <location>
        <begin position="113"/>
        <end position="122"/>
    </location>
</feature>
<keyword evidence="3" id="KW-1185">Reference proteome</keyword>
<accession>A0AAD2JMZ0</accession>
<sequence>MGSQPSSWKLSDLAGVAFQAFTQEIKDVVAEYLETGAAGPLLMDYPSNLSQMHLLRNQAEKEERRIKQTARDKSGQTEATFQGYLYHQVREEELLQDSTNKNSKDSKTIAPSKLQQSPKQNI</sequence>
<reference evidence="2" key="1">
    <citation type="submission" date="2023-08" db="EMBL/GenBank/DDBJ databases">
        <authorList>
            <person name="Audoor S."/>
            <person name="Bilcke G."/>
        </authorList>
    </citation>
    <scope>NUCLEOTIDE SEQUENCE</scope>
</reference>
<evidence type="ECO:0000256" key="1">
    <source>
        <dbReference type="SAM" id="MobiDB-lite"/>
    </source>
</evidence>
<proteinExistence type="predicted"/>
<gene>
    <name evidence="2" type="ORF">CYCCA115_LOCUS20740</name>
</gene>